<evidence type="ECO:0000313" key="3">
    <source>
        <dbReference type="Proteomes" id="UP000028623"/>
    </source>
</evidence>
<comment type="caution">
    <text evidence="2">The sequence shown here is derived from an EMBL/GenBank/DDBJ whole genome shotgun (WGS) entry which is preliminary data.</text>
</comment>
<dbReference type="OrthoDB" id="1263788at2"/>
<evidence type="ECO:0008006" key="4">
    <source>
        <dbReference type="Google" id="ProtNLM"/>
    </source>
</evidence>
<reference evidence="2 3" key="1">
    <citation type="submission" date="2014-07" db="EMBL/GenBank/DDBJ databases">
        <title>Epilithonimonas lactis LMG 22401 Genome.</title>
        <authorList>
            <person name="Pipes S.E."/>
            <person name="Stropko S.J."/>
        </authorList>
    </citation>
    <scope>NUCLEOTIDE SEQUENCE [LARGE SCALE GENOMIC DNA]</scope>
    <source>
        <strain evidence="2 3">LMG 24401</strain>
    </source>
</reference>
<dbReference type="STRING" id="421072.SAMN04488097_3144"/>
<feature type="signal peptide" evidence="1">
    <location>
        <begin position="1"/>
        <end position="26"/>
    </location>
</feature>
<organism evidence="2 3">
    <name type="scientific">Epilithonimonas lactis</name>
    <dbReference type="NCBI Taxonomy" id="421072"/>
    <lineage>
        <taxon>Bacteria</taxon>
        <taxon>Pseudomonadati</taxon>
        <taxon>Bacteroidota</taxon>
        <taxon>Flavobacteriia</taxon>
        <taxon>Flavobacteriales</taxon>
        <taxon>Weeksellaceae</taxon>
        <taxon>Chryseobacterium group</taxon>
        <taxon>Epilithonimonas</taxon>
    </lineage>
</organism>
<evidence type="ECO:0000313" key="2">
    <source>
        <dbReference type="EMBL" id="KFC22633.1"/>
    </source>
</evidence>
<dbReference type="eggNOG" id="ENOG5033VT9">
    <property type="taxonomic scope" value="Bacteria"/>
</dbReference>
<name>A0A085BJI8_9FLAO</name>
<dbReference type="EMBL" id="JPLY01000002">
    <property type="protein sequence ID" value="KFC22633.1"/>
    <property type="molecule type" value="Genomic_DNA"/>
</dbReference>
<gene>
    <name evidence="2" type="ORF">IO89_06145</name>
</gene>
<feature type="chain" id="PRO_5001787017" description="TonB C-terminal domain-containing protein" evidence="1">
    <location>
        <begin position="27"/>
        <end position="133"/>
    </location>
</feature>
<keyword evidence="1" id="KW-0732">Signal</keyword>
<protein>
    <recommendedName>
        <fullName evidence="4">TonB C-terminal domain-containing protein</fullName>
    </recommendedName>
</protein>
<dbReference type="RefSeq" id="WP_034974599.1">
    <property type="nucleotide sequence ID" value="NZ_FOFI01000004.1"/>
</dbReference>
<accession>A0A085BJI8</accession>
<dbReference type="AlphaFoldDB" id="A0A085BJI8"/>
<keyword evidence="3" id="KW-1185">Reference proteome</keyword>
<evidence type="ECO:0000256" key="1">
    <source>
        <dbReference type="SAM" id="SignalP"/>
    </source>
</evidence>
<proteinExistence type="predicted"/>
<sequence length="133" mass="14867">MEMKMISKMVALSIFVLAGLFSVAQAQESEKNIQEVVLRSGNAFGELRKLVKDNFDFTASEYKEGVINSDLRFSLAENGKITNIHAKGDCKNVSKELENVLANLLYKVDVNKLNQNMMATTYVMPVSVTIDNR</sequence>
<dbReference type="Proteomes" id="UP000028623">
    <property type="component" value="Unassembled WGS sequence"/>
</dbReference>